<keyword evidence="3" id="KW-1185">Reference proteome</keyword>
<reference evidence="2 3" key="1">
    <citation type="journal article" date="2009" name="PLoS Genet.">
        <title>Genomic analysis of the basal lineage fungus Rhizopus oryzae reveals a whole-genome duplication.</title>
        <authorList>
            <person name="Ma L.-J."/>
            <person name="Ibrahim A.S."/>
            <person name="Skory C."/>
            <person name="Grabherr M.G."/>
            <person name="Burger G."/>
            <person name="Butler M."/>
            <person name="Elias M."/>
            <person name="Idnurm A."/>
            <person name="Lang B.F."/>
            <person name="Sone T."/>
            <person name="Abe A."/>
            <person name="Calvo S.E."/>
            <person name="Corrochano L.M."/>
            <person name="Engels R."/>
            <person name="Fu J."/>
            <person name="Hansberg W."/>
            <person name="Kim J.-M."/>
            <person name="Kodira C.D."/>
            <person name="Koehrsen M.J."/>
            <person name="Liu B."/>
            <person name="Miranda-Saavedra D."/>
            <person name="O'Leary S."/>
            <person name="Ortiz-Castellanos L."/>
            <person name="Poulter R."/>
            <person name="Rodriguez-Romero J."/>
            <person name="Ruiz-Herrera J."/>
            <person name="Shen Y.-Q."/>
            <person name="Zeng Q."/>
            <person name="Galagan J."/>
            <person name="Birren B.W."/>
            <person name="Cuomo C.A."/>
            <person name="Wickes B.L."/>
        </authorList>
    </citation>
    <scope>NUCLEOTIDE SEQUENCE [LARGE SCALE GENOMIC DNA]</scope>
    <source>
        <strain evidence="3">RA 99-880 / ATCC MYA-4621 / FGSC 9543 / NRRL 43880</strain>
    </source>
</reference>
<dbReference type="VEuPathDB" id="FungiDB:RO3G_16790"/>
<proteinExistence type="predicted"/>
<evidence type="ECO:0000313" key="2">
    <source>
        <dbReference type="EMBL" id="EIE92079.1"/>
    </source>
</evidence>
<feature type="compositionally biased region" description="Basic and acidic residues" evidence="1">
    <location>
        <begin position="17"/>
        <end position="30"/>
    </location>
</feature>
<dbReference type="RefSeq" id="XP_067527475.1">
    <property type="nucleotide sequence ID" value="XM_067671374.1"/>
</dbReference>
<dbReference type="EMBL" id="CH476753">
    <property type="protein sequence ID" value="EIE92079.1"/>
    <property type="molecule type" value="Genomic_DNA"/>
</dbReference>
<dbReference type="AlphaFoldDB" id="I1CUE9"/>
<evidence type="ECO:0000256" key="1">
    <source>
        <dbReference type="SAM" id="MobiDB-lite"/>
    </source>
</evidence>
<feature type="region of interest" description="Disordered" evidence="1">
    <location>
        <begin position="17"/>
        <end position="40"/>
    </location>
</feature>
<gene>
    <name evidence="2" type="ORF">RO3G_16790</name>
</gene>
<dbReference type="InParanoid" id="I1CUE9"/>
<organism evidence="2 3">
    <name type="scientific">Rhizopus delemar (strain RA 99-880 / ATCC MYA-4621 / FGSC 9543 / NRRL 43880)</name>
    <name type="common">Mucormycosis agent</name>
    <name type="synonym">Rhizopus arrhizus var. delemar</name>
    <dbReference type="NCBI Taxonomy" id="246409"/>
    <lineage>
        <taxon>Eukaryota</taxon>
        <taxon>Fungi</taxon>
        <taxon>Fungi incertae sedis</taxon>
        <taxon>Mucoromycota</taxon>
        <taxon>Mucoromycotina</taxon>
        <taxon>Mucoromycetes</taxon>
        <taxon>Mucorales</taxon>
        <taxon>Mucorineae</taxon>
        <taxon>Rhizopodaceae</taxon>
        <taxon>Rhizopus</taxon>
    </lineage>
</organism>
<evidence type="ECO:0000313" key="3">
    <source>
        <dbReference type="Proteomes" id="UP000009138"/>
    </source>
</evidence>
<dbReference type="GeneID" id="93623755"/>
<accession>I1CUE9</accession>
<sequence>MELGKEVEELTILNAKENKFSSKNEEKNEDAQGQMKSVQPSIEEFAKKLASNSTNLEKTTTSDH</sequence>
<name>I1CUE9_RHIO9</name>
<dbReference type="Proteomes" id="UP000009138">
    <property type="component" value="Unassembled WGS sequence"/>
</dbReference>
<protein>
    <submittedName>
        <fullName evidence="2">Uncharacterized protein</fullName>
    </submittedName>
</protein>